<gene>
    <name evidence="2" type="ORF">COCVIDRAFT_23734</name>
</gene>
<evidence type="ECO:0000313" key="2">
    <source>
        <dbReference type="EMBL" id="EUN30468.1"/>
    </source>
</evidence>
<protein>
    <submittedName>
        <fullName evidence="2">Uncharacterized protein</fullName>
    </submittedName>
</protein>
<dbReference type="AlphaFoldDB" id="W7EIC5"/>
<organism evidence="2 3">
    <name type="scientific">Bipolaris victoriae (strain FI3)</name>
    <name type="common">Victoria blight of oats agent</name>
    <name type="synonym">Cochliobolus victoriae</name>
    <dbReference type="NCBI Taxonomy" id="930091"/>
    <lineage>
        <taxon>Eukaryota</taxon>
        <taxon>Fungi</taxon>
        <taxon>Dikarya</taxon>
        <taxon>Ascomycota</taxon>
        <taxon>Pezizomycotina</taxon>
        <taxon>Dothideomycetes</taxon>
        <taxon>Pleosporomycetidae</taxon>
        <taxon>Pleosporales</taxon>
        <taxon>Pleosporineae</taxon>
        <taxon>Pleosporaceae</taxon>
        <taxon>Bipolaris</taxon>
    </lineage>
</organism>
<dbReference type="Proteomes" id="UP000054337">
    <property type="component" value="Unassembled WGS sequence"/>
</dbReference>
<keyword evidence="3" id="KW-1185">Reference proteome</keyword>
<proteinExistence type="predicted"/>
<dbReference type="RefSeq" id="XP_014560014.1">
    <property type="nucleotide sequence ID" value="XM_014704528.1"/>
</dbReference>
<feature type="compositionally biased region" description="Low complexity" evidence="1">
    <location>
        <begin position="1"/>
        <end position="18"/>
    </location>
</feature>
<dbReference type="HOGENOM" id="CLU_2319990_0_0_1"/>
<dbReference type="EMBL" id="KI968705">
    <property type="protein sequence ID" value="EUN30468.1"/>
    <property type="molecule type" value="Genomic_DNA"/>
</dbReference>
<feature type="region of interest" description="Disordered" evidence="1">
    <location>
        <begin position="1"/>
        <end position="33"/>
    </location>
</feature>
<dbReference type="OrthoDB" id="5413827at2759"/>
<dbReference type="GeneID" id="26253161"/>
<name>W7EIC5_BIPV3</name>
<evidence type="ECO:0000313" key="3">
    <source>
        <dbReference type="Proteomes" id="UP000054337"/>
    </source>
</evidence>
<sequence>MSNQGYYQGQGAPQYPQQRVIKRRRKTPKPFSSTLKLRKKLPKTEIGEDSDLTQISKRNAVESPLLRLPGEIRNMIWQKQQTHSGFFGEASSQRESPDI</sequence>
<evidence type="ECO:0000256" key="1">
    <source>
        <dbReference type="SAM" id="MobiDB-lite"/>
    </source>
</evidence>
<reference evidence="2 3" key="1">
    <citation type="journal article" date="2013" name="PLoS Genet.">
        <title>Comparative genome structure, secondary metabolite, and effector coding capacity across Cochliobolus pathogens.</title>
        <authorList>
            <person name="Condon B.J."/>
            <person name="Leng Y."/>
            <person name="Wu D."/>
            <person name="Bushley K.E."/>
            <person name="Ohm R.A."/>
            <person name="Otillar R."/>
            <person name="Martin J."/>
            <person name="Schackwitz W."/>
            <person name="Grimwood J."/>
            <person name="MohdZainudin N."/>
            <person name="Xue C."/>
            <person name="Wang R."/>
            <person name="Manning V.A."/>
            <person name="Dhillon B."/>
            <person name="Tu Z.J."/>
            <person name="Steffenson B.J."/>
            <person name="Salamov A."/>
            <person name="Sun H."/>
            <person name="Lowry S."/>
            <person name="LaButti K."/>
            <person name="Han J."/>
            <person name="Copeland A."/>
            <person name="Lindquist E."/>
            <person name="Barry K."/>
            <person name="Schmutz J."/>
            <person name="Baker S.E."/>
            <person name="Ciuffetti L.M."/>
            <person name="Grigoriev I.V."/>
            <person name="Zhong S."/>
            <person name="Turgeon B.G."/>
        </authorList>
    </citation>
    <scope>NUCLEOTIDE SEQUENCE [LARGE SCALE GENOMIC DNA]</scope>
    <source>
        <strain evidence="2 3">FI3</strain>
    </source>
</reference>
<accession>W7EIC5</accession>